<keyword evidence="1" id="KW-0812">Transmembrane</keyword>
<dbReference type="RefSeq" id="WP_130611140.1">
    <property type="nucleotide sequence ID" value="NZ_AP019368.1"/>
</dbReference>
<proteinExistence type="predicted"/>
<accession>A0A4P2VL58</accession>
<dbReference type="Proteomes" id="UP000291236">
    <property type="component" value="Chromosome"/>
</dbReference>
<reference evidence="2 3" key="1">
    <citation type="submission" date="2018-12" db="EMBL/GenBank/DDBJ databases">
        <title>Rubrispira sanarue gen. nov., sp., nov., a member of the order Silvanigrellales, isolated from a brackish lake in Hamamatsu Japan.</title>
        <authorList>
            <person name="Maejima Y."/>
            <person name="Iino T."/>
            <person name="Muraguchi Y."/>
            <person name="Fukuda K."/>
            <person name="Nojiri H."/>
            <person name="Ohkuma M."/>
            <person name="Moriuchi R."/>
            <person name="Dohra H."/>
            <person name="Kimbara K."/>
            <person name="Shintani M."/>
        </authorList>
    </citation>
    <scope>NUCLEOTIDE SEQUENCE [LARGE SCALE GENOMIC DNA]</scope>
    <source>
        <strain evidence="2 3">RF1110005</strain>
    </source>
</reference>
<keyword evidence="1" id="KW-0472">Membrane</keyword>
<evidence type="ECO:0000313" key="2">
    <source>
        <dbReference type="EMBL" id="BBH54073.1"/>
    </source>
</evidence>
<keyword evidence="3" id="KW-1185">Reference proteome</keyword>
<feature type="transmembrane region" description="Helical" evidence="1">
    <location>
        <begin position="94"/>
        <end position="117"/>
    </location>
</feature>
<sequence length="559" mass="65702">MRIIINQEIYKTAILKESQVNFENYIRDISQGYHKEFLLHPAFERNSIGSNLFNFFCYIQMINLNENSLNNLNDCEYFKKIYYIKRYNNKILKYIYALKVISRGFFNIFYSFLRYIIILYKMKMRLGKLEFECANNIKYAIFTFIDEATLRDPFVDRYFPGICENDKIDKKSVLLISVFSSSIKKNECVKIIKKTFSNVACPEQLVSYFDMMNLFFKYLKIILISCYRIVFIRKFSSIFDFIFLEELFLSTPNAEVCGEGIIKGMKKNLRTNEFKIFINSFENLEYEKRCIFAIRKYYPNCTCVGFQHATLIDTQLSNFPLKEEIDNGLCPDVILSNGPKYLPILEDVFSNLFSKNIVKLAPTLRYKKFTDEIVESSYFNFKYSLILSSIDPISSLKSISYIAESIDSYDNSFGIIVRAHPMCNASILRDNFKKSGIKTEISEKIIWIDAHCNLENLIYYANYVFTYSTGSVLDILSLGKVPIVIGSNSTQLTMVPFVDSKFSEFIKIVFNEDDVLSILKHFKLKKNLKKKIKEWYSEFYLDSRDCDLYDIFFSYIKDV</sequence>
<dbReference type="AlphaFoldDB" id="A0A4P2VL58"/>
<name>A0A4P2VL58_FLUSA</name>
<dbReference type="EMBL" id="AP019368">
    <property type="protein sequence ID" value="BBH54073.1"/>
    <property type="molecule type" value="Genomic_DNA"/>
</dbReference>
<evidence type="ECO:0000313" key="3">
    <source>
        <dbReference type="Proteomes" id="UP000291236"/>
    </source>
</evidence>
<organism evidence="2 3">
    <name type="scientific">Fluviispira sanaruensis</name>
    <dbReference type="NCBI Taxonomy" id="2493639"/>
    <lineage>
        <taxon>Bacteria</taxon>
        <taxon>Pseudomonadati</taxon>
        <taxon>Bdellovibrionota</taxon>
        <taxon>Oligoflexia</taxon>
        <taxon>Silvanigrellales</taxon>
        <taxon>Silvanigrellaceae</taxon>
        <taxon>Fluviispira</taxon>
    </lineage>
</organism>
<dbReference type="KEGG" id="sbf:JCM31447_25300"/>
<keyword evidence="1" id="KW-1133">Transmembrane helix</keyword>
<protein>
    <recommendedName>
        <fullName evidence="4">Capsule polysaccharide biosynthesis protein</fullName>
    </recommendedName>
</protein>
<gene>
    <name evidence="2" type="ORF">JCM31447_25300</name>
</gene>
<evidence type="ECO:0008006" key="4">
    <source>
        <dbReference type="Google" id="ProtNLM"/>
    </source>
</evidence>
<evidence type="ECO:0000256" key="1">
    <source>
        <dbReference type="SAM" id="Phobius"/>
    </source>
</evidence>